<sequence length="445" mass="49208">MQSHLEFARELTTFFTRWYCASDVEDFEGLCDLIVLEQLKNSVPVRVATYISEQKAKTAAEAAALADDFVLTHRGCFGESRPGPVGGMESGGWHGSEEKVLVTILRDTGAFNSFIQAGVLPLSNDSQTGSSVPVRGMDLNVLFVPVHKVMLDCELFQGEAELAVRPALPIRGIHVILGNDLVGVKMWAEVLPPAGVVPESLVGLQTHENEHNFPETYTACAVTRTMATLKSEALSNKENVSGKFSIPLSNFSVSISRSDLVAEQQADPSLKVLFEQVRPESEVLDSACDLLVNLYGSPTKINKLQYIQNSAARMLTFTRRRDHITPVFHDLHWLPVEYRIHNKILLTTYKAMNNLATPYLLLHPFFTRCHPQDQAPDLGRQGLFGCYTGTLSPTISPQANTLPSFKQALKIHLFKQAFSSTESSTAKLLVFSFGLFVVKNLSILR</sequence>
<dbReference type="Gene3D" id="1.10.4020.10">
    <property type="entry name" value="DNA breaking-rejoining enzymes"/>
    <property type="match status" value="1"/>
</dbReference>
<comment type="caution">
    <text evidence="2">The sequence shown here is derived from an EMBL/GenBank/DDBJ whole genome shotgun (WGS) entry which is preliminary data.</text>
</comment>
<dbReference type="SUPFAM" id="SSF47353">
    <property type="entry name" value="Retrovirus capsid dimerization domain-like"/>
    <property type="match status" value="1"/>
</dbReference>
<proteinExistence type="predicted"/>
<dbReference type="AlphaFoldDB" id="A0AA47NVC0"/>
<dbReference type="PANTHER" id="PTHR46888:SF13">
    <property type="entry name" value="RIBONUCLEASE H"/>
    <property type="match status" value="1"/>
</dbReference>
<dbReference type="Proteomes" id="UP001174136">
    <property type="component" value="Unassembled WGS sequence"/>
</dbReference>
<dbReference type="Pfam" id="PF02023">
    <property type="entry name" value="SCAN"/>
    <property type="match status" value="1"/>
</dbReference>
<evidence type="ECO:0000313" key="2">
    <source>
        <dbReference type="EMBL" id="KAK0139986.1"/>
    </source>
</evidence>
<evidence type="ECO:0000259" key="1">
    <source>
        <dbReference type="Pfam" id="PF02023"/>
    </source>
</evidence>
<organism evidence="2 3">
    <name type="scientific">Merluccius polli</name>
    <name type="common">Benguela hake</name>
    <name type="synonym">Merluccius cadenati</name>
    <dbReference type="NCBI Taxonomy" id="89951"/>
    <lineage>
        <taxon>Eukaryota</taxon>
        <taxon>Metazoa</taxon>
        <taxon>Chordata</taxon>
        <taxon>Craniata</taxon>
        <taxon>Vertebrata</taxon>
        <taxon>Euteleostomi</taxon>
        <taxon>Actinopterygii</taxon>
        <taxon>Neopterygii</taxon>
        <taxon>Teleostei</taxon>
        <taxon>Neoteleostei</taxon>
        <taxon>Acanthomorphata</taxon>
        <taxon>Zeiogadaria</taxon>
        <taxon>Gadariae</taxon>
        <taxon>Gadiformes</taxon>
        <taxon>Gadoidei</taxon>
        <taxon>Merlucciidae</taxon>
        <taxon>Merluccius</taxon>
    </lineage>
</organism>
<evidence type="ECO:0000313" key="3">
    <source>
        <dbReference type="Proteomes" id="UP001174136"/>
    </source>
</evidence>
<dbReference type="PANTHER" id="PTHR46888">
    <property type="entry name" value="ZINC KNUCKLE DOMAINCONTAINING PROTEIN-RELATED"/>
    <property type="match status" value="1"/>
</dbReference>
<name>A0AA47NVC0_MERPO</name>
<accession>A0AA47NVC0</accession>
<feature type="domain" description="SCAN box" evidence="1">
    <location>
        <begin position="5"/>
        <end position="73"/>
    </location>
</feature>
<dbReference type="EMBL" id="JAOPHQ010004276">
    <property type="protein sequence ID" value="KAK0139986.1"/>
    <property type="molecule type" value="Genomic_DNA"/>
</dbReference>
<protein>
    <recommendedName>
        <fullName evidence="1">SCAN box domain-containing protein</fullName>
    </recommendedName>
</protein>
<dbReference type="InterPro" id="IPR003309">
    <property type="entry name" value="SCAN_dom"/>
</dbReference>
<dbReference type="InterPro" id="IPR038269">
    <property type="entry name" value="SCAN_sf"/>
</dbReference>
<gene>
    <name evidence="2" type="ORF">N1851_023093</name>
</gene>
<keyword evidence="3" id="KW-1185">Reference proteome</keyword>
<reference evidence="2" key="1">
    <citation type="journal article" date="2023" name="Front. Mar. Sci.">
        <title>A new Merluccius polli reference genome to investigate the effects of global change in West African waters.</title>
        <authorList>
            <person name="Mateo J.L."/>
            <person name="Blanco-Fernandez C."/>
            <person name="Garcia-Vazquez E."/>
            <person name="Machado-Schiaffino G."/>
        </authorList>
    </citation>
    <scope>NUCLEOTIDE SEQUENCE</scope>
    <source>
        <strain evidence="2">C29</strain>
        <tissue evidence="2">Fin</tissue>
    </source>
</reference>